<dbReference type="InterPro" id="IPR036388">
    <property type="entry name" value="WH-like_DNA-bd_sf"/>
</dbReference>
<dbReference type="NCBIfam" id="NF009888">
    <property type="entry name" value="PRK13348.1"/>
    <property type="match status" value="1"/>
</dbReference>
<gene>
    <name evidence="6" type="ORF">GM668_08515</name>
</gene>
<dbReference type="AlphaFoldDB" id="A0A6L6PY90"/>
<keyword evidence="4" id="KW-0804">Transcription</keyword>
<dbReference type="SUPFAM" id="SSF46785">
    <property type="entry name" value="Winged helix' DNA-binding domain"/>
    <property type="match status" value="1"/>
</dbReference>
<dbReference type="NCBIfam" id="NF002964">
    <property type="entry name" value="PRK03635.1"/>
    <property type="match status" value="1"/>
</dbReference>
<dbReference type="InterPro" id="IPR005119">
    <property type="entry name" value="LysR_subst-bd"/>
</dbReference>
<comment type="similarity">
    <text evidence="1">Belongs to the LysR transcriptional regulatory family.</text>
</comment>
<dbReference type="Pfam" id="PF03466">
    <property type="entry name" value="LysR_substrate"/>
    <property type="match status" value="1"/>
</dbReference>
<dbReference type="InterPro" id="IPR050176">
    <property type="entry name" value="LTTR"/>
</dbReference>
<keyword evidence="2" id="KW-0805">Transcription regulation</keyword>
<evidence type="ECO:0000256" key="1">
    <source>
        <dbReference type="ARBA" id="ARBA00009437"/>
    </source>
</evidence>
<dbReference type="GO" id="GO:0003677">
    <property type="term" value="F:DNA binding"/>
    <property type="evidence" value="ECO:0007669"/>
    <property type="project" value="UniProtKB-KW"/>
</dbReference>
<reference evidence="6 7" key="1">
    <citation type="submission" date="2019-11" db="EMBL/GenBank/DDBJ databases">
        <title>Type strains purchased from KCTC, JCM and DSMZ.</title>
        <authorList>
            <person name="Lu H."/>
        </authorList>
    </citation>
    <scope>NUCLEOTIDE SEQUENCE [LARGE SCALE GENOMIC DNA]</scope>
    <source>
        <strain evidence="6 7">KCTC 42409</strain>
    </source>
</reference>
<dbReference type="RefSeq" id="WP_155438539.1">
    <property type="nucleotide sequence ID" value="NZ_WNLA01000004.1"/>
</dbReference>
<feature type="domain" description="HTH lysR-type" evidence="5">
    <location>
        <begin position="3"/>
        <end position="59"/>
    </location>
</feature>
<proteinExistence type="inferred from homology"/>
<dbReference type="Proteomes" id="UP000484015">
    <property type="component" value="Unassembled WGS sequence"/>
</dbReference>
<keyword evidence="7" id="KW-1185">Reference proteome</keyword>
<dbReference type="Gene3D" id="1.10.10.10">
    <property type="entry name" value="Winged helix-like DNA-binding domain superfamily/Winged helix DNA-binding domain"/>
    <property type="match status" value="1"/>
</dbReference>
<dbReference type="Pfam" id="PF00126">
    <property type="entry name" value="HTH_1"/>
    <property type="match status" value="1"/>
</dbReference>
<dbReference type="InterPro" id="IPR000847">
    <property type="entry name" value="LysR_HTH_N"/>
</dbReference>
<dbReference type="PANTHER" id="PTHR30579">
    <property type="entry name" value="TRANSCRIPTIONAL REGULATOR"/>
    <property type="match status" value="1"/>
</dbReference>
<dbReference type="NCBIfam" id="TIGR03298">
    <property type="entry name" value="argP"/>
    <property type="match status" value="1"/>
</dbReference>
<accession>A0A6L6PY90</accession>
<evidence type="ECO:0000313" key="7">
    <source>
        <dbReference type="Proteomes" id="UP000484015"/>
    </source>
</evidence>
<keyword evidence="3 6" id="KW-0238">DNA-binding</keyword>
<dbReference type="InterPro" id="IPR036390">
    <property type="entry name" value="WH_DNA-bd_sf"/>
</dbReference>
<evidence type="ECO:0000256" key="2">
    <source>
        <dbReference type="ARBA" id="ARBA00023015"/>
    </source>
</evidence>
<evidence type="ECO:0000259" key="5">
    <source>
        <dbReference type="PROSITE" id="PS50931"/>
    </source>
</evidence>
<dbReference type="EMBL" id="WNLA01000004">
    <property type="protein sequence ID" value="MTW02134.1"/>
    <property type="molecule type" value="Genomic_DNA"/>
</dbReference>
<dbReference type="Gene3D" id="3.40.190.290">
    <property type="match status" value="1"/>
</dbReference>
<comment type="caution">
    <text evidence="6">The sequence shown here is derived from an EMBL/GenBank/DDBJ whole genome shotgun (WGS) entry which is preliminary data.</text>
</comment>
<evidence type="ECO:0000256" key="3">
    <source>
        <dbReference type="ARBA" id="ARBA00023125"/>
    </source>
</evidence>
<sequence>MLPDPRQADTLLAILDTGSFEQAAAQLHITASAVSQRIGALEAAQGAPLVIRSRPCRPTRAGQHLAQYLRRSKLLEQEFLAESRQDDARPLSVPLAVNHDTLANWLLPELAPFLIEENLMLDIALDDQDHTYTLLERGLALAGVSTEPQPMRGCVVEPLGVMRYNMLASPAFARRWFPDGLAREPARRAPMLVFDRKDLLQANFMQREFGLAPGSYPCHYIPSSPAFVQAIELGMGYGMVPEQQVGDRLEKGVIIDMAPGCHSDVTLYWHSWRVQSPKLERLSAAVLAAGRHILRPVSRAAR</sequence>
<evidence type="ECO:0000313" key="6">
    <source>
        <dbReference type="EMBL" id="MTW02134.1"/>
    </source>
</evidence>
<dbReference type="GO" id="GO:0003700">
    <property type="term" value="F:DNA-binding transcription factor activity"/>
    <property type="evidence" value="ECO:0007669"/>
    <property type="project" value="InterPro"/>
</dbReference>
<name>A0A6L6PY90_9BURK</name>
<dbReference type="SUPFAM" id="SSF53850">
    <property type="entry name" value="Periplasmic binding protein-like II"/>
    <property type="match status" value="1"/>
</dbReference>
<dbReference type="PANTHER" id="PTHR30579:SF2">
    <property type="entry name" value="HTH-TYPE TRANSCRIPTIONAL REGULATOR ARGP"/>
    <property type="match status" value="1"/>
</dbReference>
<organism evidence="6 7">
    <name type="scientific">Pseudoduganella ginsengisoli</name>
    <dbReference type="NCBI Taxonomy" id="1462440"/>
    <lineage>
        <taxon>Bacteria</taxon>
        <taxon>Pseudomonadati</taxon>
        <taxon>Pseudomonadota</taxon>
        <taxon>Betaproteobacteria</taxon>
        <taxon>Burkholderiales</taxon>
        <taxon>Oxalobacteraceae</taxon>
        <taxon>Telluria group</taxon>
        <taxon>Pseudoduganella</taxon>
    </lineage>
</organism>
<dbReference type="InterPro" id="IPR017685">
    <property type="entry name" value="ArgP"/>
</dbReference>
<dbReference type="PROSITE" id="PS50931">
    <property type="entry name" value="HTH_LYSR"/>
    <property type="match status" value="1"/>
</dbReference>
<protein>
    <submittedName>
        <fullName evidence="6">ArgP/LysG family DNA-binding transcriptional regulator</fullName>
    </submittedName>
</protein>
<dbReference type="OrthoDB" id="3252676at2"/>
<evidence type="ECO:0000256" key="4">
    <source>
        <dbReference type="ARBA" id="ARBA00023163"/>
    </source>
</evidence>